<evidence type="ECO:0000313" key="3">
    <source>
        <dbReference type="Proteomes" id="UP000199065"/>
    </source>
</evidence>
<dbReference type="OrthoDB" id="4427212at2"/>
<sequence>MSFFEDIAAALDAEGIESRVHDSTMFVPITSDLEVRFEEIDPILPAANVYTVSLDSEDGDIVEEEVLVAVATSVDDAVNLVAQHVATNEAATFLSDLMLGNDERLGDVEFVPDPGNPFEVMGFVGETSTIHLSISTTEGTTSVAVEFETVLPETKALIDDIQAEVEENSGEPITDDAMLEIVIQEAKLRSLEMGVPYMSETLQLGETEDLDRALDIISLAIEQADDWEAELLNRDWELPMWEDDFDGEFSDDDFGPDADEGGLGGNSPFAPNFND</sequence>
<dbReference type="EMBL" id="FOPJ01000004">
    <property type="protein sequence ID" value="SFG43041.1"/>
    <property type="molecule type" value="Genomic_DNA"/>
</dbReference>
<organism evidence="2 3">
    <name type="scientific">Corynebacterium spheniscorum</name>
    <dbReference type="NCBI Taxonomy" id="185761"/>
    <lineage>
        <taxon>Bacteria</taxon>
        <taxon>Bacillati</taxon>
        <taxon>Actinomycetota</taxon>
        <taxon>Actinomycetes</taxon>
        <taxon>Mycobacteriales</taxon>
        <taxon>Corynebacteriaceae</taxon>
        <taxon>Corynebacterium</taxon>
    </lineage>
</organism>
<evidence type="ECO:0000256" key="1">
    <source>
        <dbReference type="SAM" id="MobiDB-lite"/>
    </source>
</evidence>
<dbReference type="RefSeq" id="WP_092284779.1">
    <property type="nucleotide sequence ID" value="NZ_FOPJ01000004.1"/>
</dbReference>
<keyword evidence="3" id="KW-1185">Reference proteome</keyword>
<name>A0A1I2RZ53_9CORY</name>
<dbReference type="Proteomes" id="UP000199065">
    <property type="component" value="Unassembled WGS sequence"/>
</dbReference>
<feature type="compositionally biased region" description="Acidic residues" evidence="1">
    <location>
        <begin position="243"/>
        <end position="260"/>
    </location>
</feature>
<dbReference type="STRING" id="185761.SAMN05660282_00850"/>
<accession>A0A1I2RZ53</accession>
<gene>
    <name evidence="2" type="ORF">SAMN05660282_00850</name>
</gene>
<evidence type="ECO:0000313" key="2">
    <source>
        <dbReference type="EMBL" id="SFG43041.1"/>
    </source>
</evidence>
<protein>
    <submittedName>
        <fullName evidence="2">Uncharacterized protein</fullName>
    </submittedName>
</protein>
<reference evidence="2 3" key="1">
    <citation type="submission" date="2016-10" db="EMBL/GenBank/DDBJ databases">
        <authorList>
            <person name="de Groot N.N."/>
        </authorList>
    </citation>
    <scope>NUCLEOTIDE SEQUENCE [LARGE SCALE GENOMIC DNA]</scope>
    <source>
        <strain>J11</strain>
        <strain evidence="3">PG 39</strain>
    </source>
</reference>
<feature type="region of interest" description="Disordered" evidence="1">
    <location>
        <begin position="243"/>
        <end position="275"/>
    </location>
</feature>
<dbReference type="AlphaFoldDB" id="A0A1I2RZ53"/>
<proteinExistence type="predicted"/>